<dbReference type="InterPro" id="IPR011852">
    <property type="entry name" value="TRAP_TAXI"/>
</dbReference>
<comment type="caution">
    <text evidence="2">The sequence shown here is derived from an EMBL/GenBank/DDBJ whole genome shotgun (WGS) entry which is preliminary data.</text>
</comment>
<sequence>MRRGAILAGLFAAALAQGAGAQDHGFLAIGAGSVGGVYYPTASAICRLVNRETDRHGARCAAQASGGSVANIEAIRDGSMEFAVVQGDIERAAMLGEGPFEGVALPELRAVFAAHSEPFTLIVREGSGIAGIADLRGRRVNLGAPGSGQRVTTERVLAAQGLDIGSIVSTEASGRAVAAEICGGGADALIYTIGHPAAILREAAETCDLRFLPVGGPEIDALLEESPAYSRAVIPAGLYPGTETPVESFAVGSALVTRVDVDDALVATVARAVLGNLAEFRAQHPALVGLDPKAMLSGGTTAPLHPGALAAYRDMGLID</sequence>
<evidence type="ECO:0000256" key="1">
    <source>
        <dbReference type="SAM" id="SignalP"/>
    </source>
</evidence>
<dbReference type="PANTHER" id="PTHR42941:SF1">
    <property type="entry name" value="SLL1037 PROTEIN"/>
    <property type="match status" value="1"/>
</dbReference>
<reference evidence="2 3" key="1">
    <citation type="submission" date="2020-05" db="EMBL/GenBank/DDBJ databases">
        <title>Gimesia benthica sp. nov., a novel planctomycete isolated from a deep-sea water sample of the Northwest Indian Ocean.</title>
        <authorList>
            <person name="Wang J."/>
            <person name="Ruan C."/>
            <person name="Song L."/>
            <person name="Zhu Y."/>
            <person name="Li A."/>
            <person name="Zheng X."/>
            <person name="Wang L."/>
            <person name="Lu Z."/>
            <person name="Huang Y."/>
            <person name="Du W."/>
            <person name="Zhou Y."/>
            <person name="Huang L."/>
            <person name="Dai X."/>
        </authorList>
    </citation>
    <scope>NUCLEOTIDE SEQUENCE [LARGE SCALE GENOMIC DNA]</scope>
    <source>
        <strain evidence="2 3">YYQ-30</strain>
    </source>
</reference>
<dbReference type="SUPFAM" id="SSF53850">
    <property type="entry name" value="Periplasmic binding protein-like II"/>
    <property type="match status" value="1"/>
</dbReference>
<evidence type="ECO:0000313" key="2">
    <source>
        <dbReference type="EMBL" id="NNU80602.1"/>
    </source>
</evidence>
<dbReference type="Proteomes" id="UP000572377">
    <property type="component" value="Unassembled WGS sequence"/>
</dbReference>
<organism evidence="2 3">
    <name type="scientific">Halovulum dunhuangense</name>
    <dbReference type="NCBI Taxonomy" id="1505036"/>
    <lineage>
        <taxon>Bacteria</taxon>
        <taxon>Pseudomonadati</taxon>
        <taxon>Pseudomonadota</taxon>
        <taxon>Alphaproteobacteria</taxon>
        <taxon>Rhodobacterales</taxon>
        <taxon>Paracoccaceae</taxon>
        <taxon>Halovulum</taxon>
    </lineage>
</organism>
<keyword evidence="1" id="KW-0732">Signal</keyword>
<keyword evidence="3" id="KW-1185">Reference proteome</keyword>
<dbReference type="AlphaFoldDB" id="A0A849L305"/>
<dbReference type="Gene3D" id="3.40.190.10">
    <property type="entry name" value="Periplasmic binding protein-like II"/>
    <property type="match status" value="2"/>
</dbReference>
<proteinExistence type="predicted"/>
<dbReference type="NCBIfam" id="TIGR02122">
    <property type="entry name" value="TRAP_TAXI"/>
    <property type="match status" value="1"/>
</dbReference>
<dbReference type="EMBL" id="JABFBC010000001">
    <property type="protein sequence ID" value="NNU80602.1"/>
    <property type="molecule type" value="Genomic_DNA"/>
</dbReference>
<protein>
    <submittedName>
        <fullName evidence="2">TAXI family TRAP transporter solute-binding subunit</fullName>
    </submittedName>
</protein>
<feature type="chain" id="PRO_5033061881" evidence="1">
    <location>
        <begin position="22"/>
        <end position="319"/>
    </location>
</feature>
<dbReference type="RefSeq" id="WP_171324510.1">
    <property type="nucleotide sequence ID" value="NZ_JABFBC010000001.1"/>
</dbReference>
<feature type="signal peptide" evidence="1">
    <location>
        <begin position="1"/>
        <end position="21"/>
    </location>
</feature>
<name>A0A849L305_9RHOB</name>
<accession>A0A849L305</accession>
<dbReference type="Pfam" id="PF16868">
    <property type="entry name" value="NMT1_3"/>
    <property type="match status" value="1"/>
</dbReference>
<dbReference type="PANTHER" id="PTHR42941">
    <property type="entry name" value="SLL1037 PROTEIN"/>
    <property type="match status" value="1"/>
</dbReference>
<gene>
    <name evidence="2" type="ORF">HMH01_09155</name>
</gene>
<evidence type="ECO:0000313" key="3">
    <source>
        <dbReference type="Proteomes" id="UP000572377"/>
    </source>
</evidence>